<organism evidence="1 2">
    <name type="scientific">Aliidiomarina minuta</name>
    <dbReference type="NCBI Taxonomy" id="880057"/>
    <lineage>
        <taxon>Bacteria</taxon>
        <taxon>Pseudomonadati</taxon>
        <taxon>Pseudomonadota</taxon>
        <taxon>Gammaproteobacteria</taxon>
        <taxon>Alteromonadales</taxon>
        <taxon>Idiomarinaceae</taxon>
        <taxon>Aliidiomarina</taxon>
    </lineage>
</organism>
<evidence type="ECO:0000313" key="1">
    <source>
        <dbReference type="EMBL" id="RUO24341.1"/>
    </source>
</evidence>
<reference evidence="1 2" key="1">
    <citation type="journal article" date="2011" name="Front. Microbiol.">
        <title>Genomic signatures of strain selection and enhancement in Bacillus atrophaeus var. globigii, a historical biowarfare simulant.</title>
        <authorList>
            <person name="Gibbons H.S."/>
            <person name="Broomall S.M."/>
            <person name="McNew L.A."/>
            <person name="Daligault H."/>
            <person name="Chapman C."/>
            <person name="Bruce D."/>
            <person name="Karavis M."/>
            <person name="Krepps M."/>
            <person name="McGregor P.A."/>
            <person name="Hong C."/>
            <person name="Park K.H."/>
            <person name="Akmal A."/>
            <person name="Feldman A."/>
            <person name="Lin J.S."/>
            <person name="Chang W.E."/>
            <person name="Higgs B.W."/>
            <person name="Demirev P."/>
            <person name="Lindquist J."/>
            <person name="Liem A."/>
            <person name="Fochler E."/>
            <person name="Read T.D."/>
            <person name="Tapia R."/>
            <person name="Johnson S."/>
            <person name="Bishop-Lilly K.A."/>
            <person name="Detter C."/>
            <person name="Han C."/>
            <person name="Sozhamannan S."/>
            <person name="Rosenzweig C.N."/>
            <person name="Skowronski E.W."/>
        </authorList>
    </citation>
    <scope>NUCLEOTIDE SEQUENCE [LARGE SCALE GENOMIC DNA]</scope>
    <source>
        <strain evidence="1 2">MLST1</strain>
    </source>
</reference>
<dbReference type="Proteomes" id="UP000288293">
    <property type="component" value="Unassembled WGS sequence"/>
</dbReference>
<dbReference type="RefSeq" id="WP_126804044.1">
    <property type="nucleotide sequence ID" value="NZ_PIPL01000002.1"/>
</dbReference>
<dbReference type="EMBL" id="PIPL01000002">
    <property type="protein sequence ID" value="RUO24341.1"/>
    <property type="molecule type" value="Genomic_DNA"/>
</dbReference>
<keyword evidence="2" id="KW-1185">Reference proteome</keyword>
<evidence type="ECO:0000313" key="2">
    <source>
        <dbReference type="Proteomes" id="UP000288293"/>
    </source>
</evidence>
<gene>
    <name evidence="1" type="ORF">CWE09_10725</name>
</gene>
<sequence>MQVLTAVTEKRRLALLINALLAMKGKHQLDGAESIQYIVSKLNTLDGDIAGISQKYSAFPIIHFFHDRSRNDSLPLNAYKLNHCLNEVIQSPTVSSDAVTQIKQTQLLLKMLAIKSLRHQFVQKHLLQEANKKGRNYLTTDKLLFLYRNSTVYD</sequence>
<proteinExistence type="predicted"/>
<comment type="caution">
    <text evidence="1">The sequence shown here is derived from an EMBL/GenBank/DDBJ whole genome shotgun (WGS) entry which is preliminary data.</text>
</comment>
<dbReference type="AlphaFoldDB" id="A0A432W4B2"/>
<protein>
    <submittedName>
        <fullName evidence="1">Uncharacterized protein</fullName>
    </submittedName>
</protein>
<name>A0A432W4B2_9GAMM</name>
<accession>A0A432W4B2</accession>